<evidence type="ECO:0000256" key="1">
    <source>
        <dbReference type="SAM" id="MobiDB-lite"/>
    </source>
</evidence>
<dbReference type="GO" id="GO:0051087">
    <property type="term" value="F:protein-folding chaperone binding"/>
    <property type="evidence" value="ECO:0007669"/>
    <property type="project" value="InterPro"/>
</dbReference>
<dbReference type="OrthoDB" id="333905at2759"/>
<dbReference type="Pfam" id="PF02179">
    <property type="entry name" value="BAG"/>
    <property type="match status" value="1"/>
</dbReference>
<feature type="compositionally biased region" description="Pro residues" evidence="1">
    <location>
        <begin position="57"/>
        <end position="67"/>
    </location>
</feature>
<dbReference type="HOGENOM" id="CLU_113961_0_0_1"/>
<feature type="domain" description="BAG" evidence="2">
    <location>
        <begin position="166"/>
        <end position="207"/>
    </location>
</feature>
<feature type="region of interest" description="Disordered" evidence="1">
    <location>
        <begin position="1"/>
        <end position="74"/>
    </location>
</feature>
<dbReference type="Gene3D" id="1.20.58.120">
    <property type="entry name" value="BAG domain"/>
    <property type="match status" value="1"/>
</dbReference>
<organism evidence="3 4">
    <name type="scientific">Gloeophyllum trabeum (strain ATCC 11539 / FP-39264 / Madison 617)</name>
    <name type="common">Brown rot fungus</name>
    <dbReference type="NCBI Taxonomy" id="670483"/>
    <lineage>
        <taxon>Eukaryota</taxon>
        <taxon>Fungi</taxon>
        <taxon>Dikarya</taxon>
        <taxon>Basidiomycota</taxon>
        <taxon>Agaricomycotina</taxon>
        <taxon>Agaricomycetes</taxon>
        <taxon>Gloeophyllales</taxon>
        <taxon>Gloeophyllaceae</taxon>
        <taxon>Gloeophyllum</taxon>
    </lineage>
</organism>
<protein>
    <recommendedName>
        <fullName evidence="2">BAG domain-containing protein</fullName>
    </recommendedName>
</protein>
<feature type="non-terminal residue" evidence="3">
    <location>
        <position position="210"/>
    </location>
</feature>
<dbReference type="GeneID" id="19306040"/>
<keyword evidence="4" id="KW-1185">Reference proteome</keyword>
<name>S7Q7C6_GLOTA</name>
<reference evidence="3 4" key="1">
    <citation type="journal article" date="2012" name="Science">
        <title>The Paleozoic origin of enzymatic lignin decomposition reconstructed from 31 fungal genomes.</title>
        <authorList>
            <person name="Floudas D."/>
            <person name="Binder M."/>
            <person name="Riley R."/>
            <person name="Barry K."/>
            <person name="Blanchette R.A."/>
            <person name="Henrissat B."/>
            <person name="Martinez A.T."/>
            <person name="Otillar R."/>
            <person name="Spatafora J.W."/>
            <person name="Yadav J.S."/>
            <person name="Aerts A."/>
            <person name="Benoit I."/>
            <person name="Boyd A."/>
            <person name="Carlson A."/>
            <person name="Copeland A."/>
            <person name="Coutinho P.M."/>
            <person name="de Vries R.P."/>
            <person name="Ferreira P."/>
            <person name="Findley K."/>
            <person name="Foster B."/>
            <person name="Gaskell J."/>
            <person name="Glotzer D."/>
            <person name="Gorecki P."/>
            <person name="Heitman J."/>
            <person name="Hesse C."/>
            <person name="Hori C."/>
            <person name="Igarashi K."/>
            <person name="Jurgens J.A."/>
            <person name="Kallen N."/>
            <person name="Kersten P."/>
            <person name="Kohler A."/>
            <person name="Kuees U."/>
            <person name="Kumar T.K.A."/>
            <person name="Kuo A."/>
            <person name="LaButti K."/>
            <person name="Larrondo L.F."/>
            <person name="Lindquist E."/>
            <person name="Ling A."/>
            <person name="Lombard V."/>
            <person name="Lucas S."/>
            <person name="Lundell T."/>
            <person name="Martin R."/>
            <person name="McLaughlin D.J."/>
            <person name="Morgenstern I."/>
            <person name="Morin E."/>
            <person name="Murat C."/>
            <person name="Nagy L.G."/>
            <person name="Nolan M."/>
            <person name="Ohm R.A."/>
            <person name="Patyshakuliyeva A."/>
            <person name="Rokas A."/>
            <person name="Ruiz-Duenas F.J."/>
            <person name="Sabat G."/>
            <person name="Salamov A."/>
            <person name="Samejima M."/>
            <person name="Schmutz J."/>
            <person name="Slot J.C."/>
            <person name="St John F."/>
            <person name="Stenlid J."/>
            <person name="Sun H."/>
            <person name="Sun S."/>
            <person name="Syed K."/>
            <person name="Tsang A."/>
            <person name="Wiebenga A."/>
            <person name="Young D."/>
            <person name="Pisabarro A."/>
            <person name="Eastwood D.C."/>
            <person name="Martin F."/>
            <person name="Cullen D."/>
            <person name="Grigoriev I.V."/>
            <person name="Hibbett D.S."/>
        </authorList>
    </citation>
    <scope>NUCLEOTIDE SEQUENCE [LARGE SCALE GENOMIC DNA]</scope>
    <source>
        <strain evidence="3 4">ATCC 11539</strain>
    </source>
</reference>
<evidence type="ECO:0000259" key="2">
    <source>
        <dbReference type="Pfam" id="PF02179"/>
    </source>
</evidence>
<dbReference type="Proteomes" id="UP000030669">
    <property type="component" value="Unassembled WGS sequence"/>
</dbReference>
<dbReference type="STRING" id="670483.S7Q7C6"/>
<evidence type="ECO:0000313" key="3">
    <source>
        <dbReference type="EMBL" id="EPQ55911.1"/>
    </source>
</evidence>
<dbReference type="EMBL" id="KB469301">
    <property type="protein sequence ID" value="EPQ55911.1"/>
    <property type="molecule type" value="Genomic_DNA"/>
</dbReference>
<accession>S7Q7C6</accession>
<dbReference type="RefSeq" id="XP_007865543.1">
    <property type="nucleotide sequence ID" value="XM_007867352.1"/>
</dbReference>
<dbReference type="eggNOG" id="ENOG502SCQW">
    <property type="taxonomic scope" value="Eukaryota"/>
</dbReference>
<gene>
    <name evidence="3" type="ORF">GLOTRDRAFT_41268</name>
</gene>
<sequence>MGHKRSTSTFPNSGTGAPKQAPPVRKAPSRSPNPSTRRTASAQPTERTRIPIRTPSPQQPAQPPSPEPQYTKEQLAAAEKIQSFLRTHFPRHQALKQISSIERRFEELKSGFSFPATIDFALSPSSEDNIVSVDTASLRPLPPAQCADVSPPNLPYTHNNTPLHAYDHNLGQLLSQLDAVPSGGDVRVRERRKEVVRRVQGEVTRVEEWR</sequence>
<dbReference type="AlphaFoldDB" id="S7Q7C6"/>
<dbReference type="PROSITE" id="PS50096">
    <property type="entry name" value="IQ"/>
    <property type="match status" value="1"/>
</dbReference>
<dbReference type="InterPro" id="IPR003103">
    <property type="entry name" value="BAG_domain"/>
</dbReference>
<feature type="compositionally biased region" description="Polar residues" evidence="1">
    <location>
        <begin position="30"/>
        <end position="45"/>
    </location>
</feature>
<dbReference type="SUPFAM" id="SSF63491">
    <property type="entry name" value="BAG domain"/>
    <property type="match status" value="1"/>
</dbReference>
<dbReference type="OMA" id="QETYHAH"/>
<proteinExistence type="predicted"/>
<dbReference type="KEGG" id="gtr:GLOTRDRAFT_41268"/>
<evidence type="ECO:0000313" key="4">
    <source>
        <dbReference type="Proteomes" id="UP000030669"/>
    </source>
</evidence>
<dbReference type="InterPro" id="IPR036533">
    <property type="entry name" value="BAG_dom_sf"/>
</dbReference>